<proteinExistence type="predicted"/>
<dbReference type="Gene3D" id="1.10.238.10">
    <property type="entry name" value="EF-hand"/>
    <property type="match status" value="2"/>
</dbReference>
<dbReference type="PANTHER" id="PTHR10891">
    <property type="entry name" value="EF-HAND CALCIUM-BINDING DOMAIN CONTAINING PROTEIN"/>
    <property type="match status" value="1"/>
</dbReference>
<accession>A0A068U8L4</accession>
<name>A0A068U8L4_COFCA</name>
<feature type="domain" description="EF-hand" evidence="4">
    <location>
        <begin position="15"/>
        <end position="50"/>
    </location>
</feature>
<keyword evidence="6" id="KW-1185">Reference proteome</keyword>
<evidence type="ECO:0000313" key="5">
    <source>
        <dbReference type="EMBL" id="CDP04637.1"/>
    </source>
</evidence>
<keyword evidence="1" id="KW-0479">Metal-binding</keyword>
<evidence type="ECO:0000256" key="2">
    <source>
        <dbReference type="ARBA" id="ARBA00022737"/>
    </source>
</evidence>
<organism evidence="5 6">
    <name type="scientific">Coffea canephora</name>
    <name type="common">Robusta coffee</name>
    <dbReference type="NCBI Taxonomy" id="49390"/>
    <lineage>
        <taxon>Eukaryota</taxon>
        <taxon>Viridiplantae</taxon>
        <taxon>Streptophyta</taxon>
        <taxon>Embryophyta</taxon>
        <taxon>Tracheophyta</taxon>
        <taxon>Spermatophyta</taxon>
        <taxon>Magnoliopsida</taxon>
        <taxon>eudicotyledons</taxon>
        <taxon>Gunneridae</taxon>
        <taxon>Pentapetalae</taxon>
        <taxon>asterids</taxon>
        <taxon>lamiids</taxon>
        <taxon>Gentianales</taxon>
        <taxon>Rubiaceae</taxon>
        <taxon>Ixoroideae</taxon>
        <taxon>Gardenieae complex</taxon>
        <taxon>Bertiereae - Coffeeae clade</taxon>
        <taxon>Coffeeae</taxon>
        <taxon>Coffea</taxon>
    </lineage>
</organism>
<dbReference type="OrthoDB" id="26525at2759"/>
<dbReference type="OMA" id="HEFLEMN"/>
<dbReference type="InterPro" id="IPR018247">
    <property type="entry name" value="EF_Hand_1_Ca_BS"/>
</dbReference>
<dbReference type="InterPro" id="IPR002048">
    <property type="entry name" value="EF_hand_dom"/>
</dbReference>
<dbReference type="STRING" id="49390.A0A068U8L4"/>
<dbReference type="Pfam" id="PF13499">
    <property type="entry name" value="EF-hand_7"/>
    <property type="match status" value="2"/>
</dbReference>
<protein>
    <recommendedName>
        <fullName evidence="4">EF-hand domain-containing protein</fullName>
    </recommendedName>
</protein>
<dbReference type="CDD" id="cd00051">
    <property type="entry name" value="EFh"/>
    <property type="match status" value="2"/>
</dbReference>
<dbReference type="InterPro" id="IPR039647">
    <property type="entry name" value="EF_hand_pair_protein_CML-like"/>
</dbReference>
<dbReference type="PhylomeDB" id="A0A068U8L4"/>
<keyword evidence="2" id="KW-0677">Repeat</keyword>
<evidence type="ECO:0000313" key="6">
    <source>
        <dbReference type="Proteomes" id="UP000295252"/>
    </source>
</evidence>
<dbReference type="InterPro" id="IPR011992">
    <property type="entry name" value="EF-hand-dom_pair"/>
</dbReference>
<keyword evidence="3" id="KW-0106">Calcium</keyword>
<evidence type="ECO:0000256" key="1">
    <source>
        <dbReference type="ARBA" id="ARBA00022723"/>
    </source>
</evidence>
<evidence type="ECO:0000256" key="3">
    <source>
        <dbReference type="ARBA" id="ARBA00022837"/>
    </source>
</evidence>
<feature type="domain" description="EF-hand" evidence="4">
    <location>
        <begin position="124"/>
        <end position="157"/>
    </location>
</feature>
<dbReference type="AlphaFoldDB" id="A0A068U8L4"/>
<dbReference type="FunFam" id="1.10.238.10:FF:000527">
    <property type="entry name" value="Calmodulin-3"/>
    <property type="match status" value="1"/>
</dbReference>
<dbReference type="InParanoid" id="A0A068U8L4"/>
<dbReference type="EMBL" id="HG739097">
    <property type="protein sequence ID" value="CDP04637.1"/>
    <property type="molecule type" value="Genomic_DNA"/>
</dbReference>
<sequence length="157" mass="16785">MAQEGPLSAELDMLSHVLRLVEAFRAFDADSDGQISSAELGGIMGSLGYNPAEADIQAMMQKGDTNKDGLLSITEFLDLNTKDLGLGGLSTILRRVFAALDFQGEEFVTGEELFEVVENMGQDLSLEDCQSIIASVDGDGDGAISFEDFKLIVTALL</sequence>
<dbReference type="SUPFAM" id="SSF47473">
    <property type="entry name" value="EF-hand"/>
    <property type="match status" value="1"/>
</dbReference>
<feature type="domain" description="EF-hand" evidence="4">
    <location>
        <begin position="51"/>
        <end position="86"/>
    </location>
</feature>
<dbReference type="Proteomes" id="UP000295252">
    <property type="component" value="Chromosome IX"/>
</dbReference>
<dbReference type="GO" id="GO:0005509">
    <property type="term" value="F:calcium ion binding"/>
    <property type="evidence" value="ECO:0007669"/>
    <property type="project" value="InterPro"/>
</dbReference>
<dbReference type="SMART" id="SM00054">
    <property type="entry name" value="EFh"/>
    <property type="match status" value="4"/>
</dbReference>
<dbReference type="PROSITE" id="PS50222">
    <property type="entry name" value="EF_HAND_2"/>
    <property type="match status" value="3"/>
</dbReference>
<gene>
    <name evidence="5" type="ORF">GSCOC_T00018653001</name>
</gene>
<dbReference type="Gramene" id="CDP04637">
    <property type="protein sequence ID" value="CDP04637"/>
    <property type="gene ID" value="GSCOC_T00018653001"/>
</dbReference>
<reference evidence="6" key="1">
    <citation type="journal article" date="2014" name="Science">
        <title>The coffee genome provides insight into the convergent evolution of caffeine biosynthesis.</title>
        <authorList>
            <person name="Denoeud F."/>
            <person name="Carretero-Paulet L."/>
            <person name="Dereeper A."/>
            <person name="Droc G."/>
            <person name="Guyot R."/>
            <person name="Pietrella M."/>
            <person name="Zheng C."/>
            <person name="Alberti A."/>
            <person name="Anthony F."/>
            <person name="Aprea G."/>
            <person name="Aury J.M."/>
            <person name="Bento P."/>
            <person name="Bernard M."/>
            <person name="Bocs S."/>
            <person name="Campa C."/>
            <person name="Cenci A."/>
            <person name="Combes M.C."/>
            <person name="Crouzillat D."/>
            <person name="Da Silva C."/>
            <person name="Daddiego L."/>
            <person name="De Bellis F."/>
            <person name="Dussert S."/>
            <person name="Garsmeur O."/>
            <person name="Gayraud T."/>
            <person name="Guignon V."/>
            <person name="Jahn K."/>
            <person name="Jamilloux V."/>
            <person name="Joet T."/>
            <person name="Labadie K."/>
            <person name="Lan T."/>
            <person name="Leclercq J."/>
            <person name="Lepelley M."/>
            <person name="Leroy T."/>
            <person name="Li L.T."/>
            <person name="Librado P."/>
            <person name="Lopez L."/>
            <person name="Munoz A."/>
            <person name="Noel B."/>
            <person name="Pallavicini A."/>
            <person name="Perrotta G."/>
            <person name="Poncet V."/>
            <person name="Pot D."/>
            <person name="Priyono X."/>
            <person name="Rigoreau M."/>
            <person name="Rouard M."/>
            <person name="Rozas J."/>
            <person name="Tranchant-Dubreuil C."/>
            <person name="VanBuren R."/>
            <person name="Zhang Q."/>
            <person name="Andrade A.C."/>
            <person name="Argout X."/>
            <person name="Bertrand B."/>
            <person name="de Kochko A."/>
            <person name="Graziosi G."/>
            <person name="Henry R.J."/>
            <person name="Jayarama X."/>
            <person name="Ming R."/>
            <person name="Nagai C."/>
            <person name="Rounsley S."/>
            <person name="Sankoff D."/>
            <person name="Giuliano G."/>
            <person name="Albert V.A."/>
            <person name="Wincker P."/>
            <person name="Lashermes P."/>
        </authorList>
    </citation>
    <scope>NUCLEOTIDE SEQUENCE [LARGE SCALE GENOMIC DNA]</scope>
    <source>
        <strain evidence="6">cv. DH200-94</strain>
    </source>
</reference>
<evidence type="ECO:0000259" key="4">
    <source>
        <dbReference type="PROSITE" id="PS50222"/>
    </source>
</evidence>
<dbReference type="PROSITE" id="PS00018">
    <property type="entry name" value="EF_HAND_1"/>
    <property type="match status" value="3"/>
</dbReference>